<name>A0AAN9A889_HALRR</name>
<gene>
    <name evidence="3" type="ORF">SK128_003498</name>
</gene>
<feature type="region of interest" description="Disordered" evidence="1">
    <location>
        <begin position="182"/>
        <end position="202"/>
    </location>
</feature>
<dbReference type="EMBL" id="JAXCGZ010008278">
    <property type="protein sequence ID" value="KAK7077784.1"/>
    <property type="molecule type" value="Genomic_DNA"/>
</dbReference>
<proteinExistence type="predicted"/>
<protein>
    <submittedName>
        <fullName evidence="3">Uncharacterized protein</fullName>
    </submittedName>
</protein>
<reference evidence="3 4" key="1">
    <citation type="submission" date="2023-11" db="EMBL/GenBank/DDBJ databases">
        <title>Halocaridina rubra genome assembly.</title>
        <authorList>
            <person name="Smith C."/>
        </authorList>
    </citation>
    <scope>NUCLEOTIDE SEQUENCE [LARGE SCALE GENOMIC DNA]</scope>
    <source>
        <strain evidence="3">EP-1</strain>
        <tissue evidence="3">Whole</tissue>
    </source>
</reference>
<keyword evidence="2" id="KW-1133">Transmembrane helix</keyword>
<evidence type="ECO:0000313" key="3">
    <source>
        <dbReference type="EMBL" id="KAK7077784.1"/>
    </source>
</evidence>
<feature type="transmembrane region" description="Helical" evidence="2">
    <location>
        <begin position="17"/>
        <end position="39"/>
    </location>
</feature>
<keyword evidence="2" id="KW-0812">Transmembrane</keyword>
<comment type="caution">
    <text evidence="3">The sequence shown here is derived from an EMBL/GenBank/DDBJ whole genome shotgun (WGS) entry which is preliminary data.</text>
</comment>
<evidence type="ECO:0000313" key="4">
    <source>
        <dbReference type="Proteomes" id="UP001381693"/>
    </source>
</evidence>
<evidence type="ECO:0000256" key="2">
    <source>
        <dbReference type="SAM" id="Phobius"/>
    </source>
</evidence>
<sequence>MANCTVNSYDAEWGYRYFIANCTIAAIGAVGNFLSLWSLFRCRKTNVPAKIQLGTFFGVQLAVCLITLPGFSFIKKLALLCQAGDQPMPLKLFFLFTHTLFLPIERINFTAMSIYSTLPLYKLTNFFKYPGTTPQIPYRRSDDSDIQQRKTENHRSHLCHTRCEPPLPNVCQSPGVFPHDLYDDSPETANGSPSGCQRNNHGPRGLHYSLGHPCESALGSAPHLSSSSESQSSAFFNYPQHFLHARGTRPCHFCGYESTLPKSSA</sequence>
<evidence type="ECO:0000256" key="1">
    <source>
        <dbReference type="SAM" id="MobiDB-lite"/>
    </source>
</evidence>
<keyword evidence="2" id="KW-0472">Membrane</keyword>
<feature type="compositionally biased region" description="Polar residues" evidence="1">
    <location>
        <begin position="187"/>
        <end position="200"/>
    </location>
</feature>
<organism evidence="3 4">
    <name type="scientific">Halocaridina rubra</name>
    <name type="common">Hawaiian red shrimp</name>
    <dbReference type="NCBI Taxonomy" id="373956"/>
    <lineage>
        <taxon>Eukaryota</taxon>
        <taxon>Metazoa</taxon>
        <taxon>Ecdysozoa</taxon>
        <taxon>Arthropoda</taxon>
        <taxon>Crustacea</taxon>
        <taxon>Multicrustacea</taxon>
        <taxon>Malacostraca</taxon>
        <taxon>Eumalacostraca</taxon>
        <taxon>Eucarida</taxon>
        <taxon>Decapoda</taxon>
        <taxon>Pleocyemata</taxon>
        <taxon>Caridea</taxon>
        <taxon>Atyoidea</taxon>
        <taxon>Atyidae</taxon>
        <taxon>Halocaridina</taxon>
    </lineage>
</organism>
<keyword evidence="4" id="KW-1185">Reference proteome</keyword>
<accession>A0AAN9A889</accession>
<dbReference type="AlphaFoldDB" id="A0AAN9A889"/>
<dbReference type="Proteomes" id="UP001381693">
    <property type="component" value="Unassembled WGS sequence"/>
</dbReference>
<feature type="transmembrane region" description="Helical" evidence="2">
    <location>
        <begin position="51"/>
        <end position="74"/>
    </location>
</feature>